<dbReference type="OrthoDB" id="7945987at2"/>
<dbReference type="SUPFAM" id="SSF46785">
    <property type="entry name" value="Winged helix' DNA-binding domain"/>
    <property type="match status" value="1"/>
</dbReference>
<dbReference type="Gene3D" id="1.10.10.10">
    <property type="entry name" value="Winged helix-like DNA-binding domain superfamily/Winged helix DNA-binding domain"/>
    <property type="match status" value="1"/>
</dbReference>
<dbReference type="AlphaFoldDB" id="A0A660KX04"/>
<sequence length="181" mass="20060">MADRLPVALSHPLRRRLLFEYTLAVTSPSQVAHRLSEPVNRVAYHTGILLRDGFVELVRTERRRGALSRFYHAAVPAFLEDEDWRTLPGTTRRVLALGALEHVYEDVRRAALAGGFDGPQVQLTRSPLLLDEDGADALAALLRTAFAELEAIVADATARDAADRAAYEVVMLAYERTPKAL</sequence>
<evidence type="ECO:0000313" key="1">
    <source>
        <dbReference type="EMBL" id="RKQ84982.1"/>
    </source>
</evidence>
<organism evidence="1 2">
    <name type="scientific">Solirubrobacter pauli</name>
    <dbReference type="NCBI Taxonomy" id="166793"/>
    <lineage>
        <taxon>Bacteria</taxon>
        <taxon>Bacillati</taxon>
        <taxon>Actinomycetota</taxon>
        <taxon>Thermoleophilia</taxon>
        <taxon>Solirubrobacterales</taxon>
        <taxon>Solirubrobacteraceae</taxon>
        <taxon>Solirubrobacter</taxon>
    </lineage>
</organism>
<gene>
    <name evidence="1" type="ORF">C8N24_6613</name>
</gene>
<dbReference type="RefSeq" id="WP_121258548.1">
    <property type="nucleotide sequence ID" value="NZ_RBIL01000003.1"/>
</dbReference>
<dbReference type="InterPro" id="IPR036390">
    <property type="entry name" value="WH_DNA-bd_sf"/>
</dbReference>
<dbReference type="Proteomes" id="UP000278962">
    <property type="component" value="Unassembled WGS sequence"/>
</dbReference>
<accession>A0A660KX04</accession>
<dbReference type="InterPro" id="IPR036388">
    <property type="entry name" value="WH-like_DNA-bd_sf"/>
</dbReference>
<proteinExistence type="predicted"/>
<keyword evidence="2" id="KW-1185">Reference proteome</keyword>
<comment type="caution">
    <text evidence="1">The sequence shown here is derived from an EMBL/GenBank/DDBJ whole genome shotgun (WGS) entry which is preliminary data.</text>
</comment>
<protein>
    <submittedName>
        <fullName evidence="1">Helix-turn-helix protein</fullName>
    </submittedName>
</protein>
<evidence type="ECO:0000313" key="2">
    <source>
        <dbReference type="Proteomes" id="UP000278962"/>
    </source>
</evidence>
<dbReference type="EMBL" id="RBIL01000003">
    <property type="protein sequence ID" value="RKQ84982.1"/>
    <property type="molecule type" value="Genomic_DNA"/>
</dbReference>
<name>A0A660KX04_9ACTN</name>
<reference evidence="1 2" key="1">
    <citation type="submission" date="2018-10" db="EMBL/GenBank/DDBJ databases">
        <title>Genomic Encyclopedia of Archaeal and Bacterial Type Strains, Phase II (KMG-II): from individual species to whole genera.</title>
        <authorList>
            <person name="Goeker M."/>
        </authorList>
    </citation>
    <scope>NUCLEOTIDE SEQUENCE [LARGE SCALE GENOMIC DNA]</scope>
    <source>
        <strain evidence="1 2">DSM 14954</strain>
    </source>
</reference>